<dbReference type="PANTHER" id="PTHR37332">
    <property type="entry name" value="EXPRESSED PROTEIN"/>
    <property type="match status" value="1"/>
</dbReference>
<dbReference type="RefSeq" id="XP_018694106.1">
    <property type="nucleotide sequence ID" value="XM_018837253.1"/>
</dbReference>
<organism evidence="2 3">
    <name type="scientific">Fonsecaea erecta</name>
    <dbReference type="NCBI Taxonomy" id="1367422"/>
    <lineage>
        <taxon>Eukaryota</taxon>
        <taxon>Fungi</taxon>
        <taxon>Dikarya</taxon>
        <taxon>Ascomycota</taxon>
        <taxon>Pezizomycotina</taxon>
        <taxon>Eurotiomycetes</taxon>
        <taxon>Chaetothyriomycetidae</taxon>
        <taxon>Chaetothyriales</taxon>
        <taxon>Herpotrichiellaceae</taxon>
        <taxon>Fonsecaea</taxon>
    </lineage>
</organism>
<keyword evidence="3" id="KW-1185">Reference proteome</keyword>
<feature type="compositionally biased region" description="Polar residues" evidence="1">
    <location>
        <begin position="151"/>
        <end position="165"/>
    </location>
</feature>
<feature type="region of interest" description="Disordered" evidence="1">
    <location>
        <begin position="333"/>
        <end position="383"/>
    </location>
</feature>
<gene>
    <name evidence="2" type="ORF">AYL99_05741</name>
</gene>
<accession>A0A178ZLQ9</accession>
<protein>
    <submittedName>
        <fullName evidence="2">Uncharacterized protein</fullName>
    </submittedName>
</protein>
<dbReference type="PANTHER" id="PTHR37332:SF1">
    <property type="entry name" value="ELMO DOMAIN-CONTAINING PROTEIN"/>
    <property type="match status" value="1"/>
</dbReference>
<comment type="caution">
    <text evidence="2">The sequence shown here is derived from an EMBL/GenBank/DDBJ whole genome shotgun (WGS) entry which is preliminary data.</text>
</comment>
<feature type="compositionally biased region" description="Low complexity" evidence="1">
    <location>
        <begin position="1"/>
        <end position="29"/>
    </location>
</feature>
<dbReference type="AlphaFoldDB" id="A0A178ZLQ9"/>
<sequence>MTEPSGTQSQSQPRSQSSRDGSISSTNSAGAGGGAAAPSAGGAAGFLSKITRSPSRRHKPLGSNTSLDATLYAAGSTPPRPRPRPAYTRTATAPPAPVTLNPIRPDLLSRTNSDVTGHATSENNMLPLPTGSIAPVYNASGVSRAPLHKVSSNVSVGEDTTSTHSTKGKENPPREVDVPSALALNGLLLNNSAGAVASQPNNLASYSQIQEMTHKRIATLEYLRRAHEGRSFWFNTVLFHETDILKLPSYTPNRLSRRAVNFMLLGMSLPTILDFHPPQPQTAANAANSTAVAYDYLKNLNTLFTEFESFQQLHPPDGSSASSLSRARIPQMFKRATTTSRPRKSSGPVTDIGLPMLPATSPPSTVPEGGHHGSQPSIDTTASGTTFASTATTLVNASPLAPMPAVNFPSASAFPPPAPFDAPNSTLLPNEGPYTHLQTPPLPFTPDFFTVFATLCDALIDTYQRLLQILTGPSACTTVISDLFTKVDGRIRKVIVSAIVREFEQASREAAKREMIGVQKVVLGGLMA</sequence>
<evidence type="ECO:0000313" key="2">
    <source>
        <dbReference type="EMBL" id="OAP60739.1"/>
    </source>
</evidence>
<dbReference type="GeneID" id="30009909"/>
<reference evidence="2 3" key="1">
    <citation type="submission" date="2016-04" db="EMBL/GenBank/DDBJ databases">
        <title>Draft genome of Fonsecaea erecta CBS 125763.</title>
        <authorList>
            <person name="Weiss V.A."/>
            <person name="Vicente V.A."/>
            <person name="Raittz R.T."/>
            <person name="Moreno L.F."/>
            <person name="De Souza E.M."/>
            <person name="Pedrosa F.O."/>
            <person name="Steffens M.B."/>
            <person name="Faoro H."/>
            <person name="Tadra-Sfeir M.Z."/>
            <person name="Najafzadeh M.J."/>
            <person name="Felipe M.S."/>
            <person name="Teixeira M."/>
            <person name="Sun J."/>
            <person name="Xi L."/>
            <person name="Gomes R."/>
            <person name="De Azevedo C.M."/>
            <person name="Salgado C.G."/>
            <person name="Da Silva M.B."/>
            <person name="Nascimento M.F."/>
            <person name="Queiroz-Telles F."/>
            <person name="Attili D.S."/>
            <person name="Gorbushina A."/>
        </authorList>
    </citation>
    <scope>NUCLEOTIDE SEQUENCE [LARGE SCALE GENOMIC DNA]</scope>
    <source>
        <strain evidence="2 3">CBS 125763</strain>
    </source>
</reference>
<dbReference type="EMBL" id="LVYI01000004">
    <property type="protein sequence ID" value="OAP60739.1"/>
    <property type="molecule type" value="Genomic_DNA"/>
</dbReference>
<feature type="region of interest" description="Disordered" evidence="1">
    <location>
        <begin position="1"/>
        <end position="111"/>
    </location>
</feature>
<proteinExistence type="predicted"/>
<feature type="region of interest" description="Disordered" evidence="1">
    <location>
        <begin position="151"/>
        <end position="175"/>
    </location>
</feature>
<evidence type="ECO:0000313" key="3">
    <source>
        <dbReference type="Proteomes" id="UP000078343"/>
    </source>
</evidence>
<name>A0A178ZLQ9_9EURO</name>
<evidence type="ECO:0000256" key="1">
    <source>
        <dbReference type="SAM" id="MobiDB-lite"/>
    </source>
</evidence>
<dbReference type="OrthoDB" id="14339at2759"/>
<dbReference type="Proteomes" id="UP000078343">
    <property type="component" value="Unassembled WGS sequence"/>
</dbReference>